<feature type="transmembrane region" description="Helical" evidence="5">
    <location>
        <begin position="194"/>
        <end position="214"/>
    </location>
</feature>
<protein>
    <submittedName>
        <fullName evidence="7">Unnamed protein product</fullName>
    </submittedName>
</protein>
<dbReference type="SUPFAM" id="SSF103473">
    <property type="entry name" value="MFS general substrate transporter"/>
    <property type="match status" value="1"/>
</dbReference>
<evidence type="ECO:0000313" key="8">
    <source>
        <dbReference type="Proteomes" id="UP001165120"/>
    </source>
</evidence>
<dbReference type="Proteomes" id="UP001165120">
    <property type="component" value="Unassembled WGS sequence"/>
</dbReference>
<dbReference type="InterPro" id="IPR036259">
    <property type="entry name" value="MFS_trans_sf"/>
</dbReference>
<evidence type="ECO:0000256" key="5">
    <source>
        <dbReference type="SAM" id="Phobius"/>
    </source>
</evidence>
<dbReference type="GO" id="GO:0000324">
    <property type="term" value="C:fungal-type vacuole"/>
    <property type="evidence" value="ECO:0007669"/>
    <property type="project" value="TreeGrafter"/>
</dbReference>
<feature type="transmembrane region" description="Helical" evidence="5">
    <location>
        <begin position="339"/>
        <end position="363"/>
    </location>
</feature>
<keyword evidence="8" id="KW-1185">Reference proteome</keyword>
<evidence type="ECO:0000259" key="6">
    <source>
        <dbReference type="PROSITE" id="PS50850"/>
    </source>
</evidence>
<gene>
    <name evidence="7" type="ORF">Cboi02_000249600</name>
</gene>
<dbReference type="EMBL" id="BSXN01000751">
    <property type="protein sequence ID" value="GME69692.1"/>
    <property type="molecule type" value="Genomic_DNA"/>
</dbReference>
<dbReference type="InterPro" id="IPR011701">
    <property type="entry name" value="MFS"/>
</dbReference>
<dbReference type="PANTHER" id="PTHR23502">
    <property type="entry name" value="MAJOR FACILITATOR SUPERFAMILY"/>
    <property type="match status" value="1"/>
</dbReference>
<dbReference type="AlphaFoldDB" id="A0A9W6SZK6"/>
<evidence type="ECO:0000256" key="3">
    <source>
        <dbReference type="ARBA" id="ARBA00022989"/>
    </source>
</evidence>
<dbReference type="Pfam" id="PF07690">
    <property type="entry name" value="MFS_1"/>
    <property type="match status" value="1"/>
</dbReference>
<evidence type="ECO:0000256" key="1">
    <source>
        <dbReference type="ARBA" id="ARBA00004141"/>
    </source>
</evidence>
<dbReference type="GO" id="GO:0005886">
    <property type="term" value="C:plasma membrane"/>
    <property type="evidence" value="ECO:0007669"/>
    <property type="project" value="TreeGrafter"/>
</dbReference>
<proteinExistence type="predicted"/>
<keyword evidence="2 5" id="KW-0812">Transmembrane</keyword>
<comment type="caution">
    <text evidence="7">The sequence shown here is derived from an EMBL/GenBank/DDBJ whole genome shotgun (WGS) entry which is preliminary data.</text>
</comment>
<feature type="domain" description="Major facilitator superfamily (MFS) profile" evidence="6">
    <location>
        <begin position="69"/>
        <end position="427"/>
    </location>
</feature>
<dbReference type="PANTHER" id="PTHR23502:SF34">
    <property type="entry name" value="PROTEIN HOL1"/>
    <property type="match status" value="1"/>
</dbReference>
<evidence type="ECO:0000313" key="7">
    <source>
        <dbReference type="EMBL" id="GME69692.1"/>
    </source>
</evidence>
<dbReference type="InterPro" id="IPR020846">
    <property type="entry name" value="MFS_dom"/>
</dbReference>
<feature type="transmembrane region" description="Helical" evidence="5">
    <location>
        <begin position="226"/>
        <end position="245"/>
    </location>
</feature>
<feature type="transmembrane region" description="Helical" evidence="5">
    <location>
        <begin position="70"/>
        <end position="92"/>
    </location>
</feature>
<keyword evidence="4 5" id="KW-0472">Membrane</keyword>
<dbReference type="PROSITE" id="PS50850">
    <property type="entry name" value="MFS"/>
    <property type="match status" value="1"/>
</dbReference>
<feature type="transmembrane region" description="Helical" evidence="5">
    <location>
        <begin position="104"/>
        <end position="123"/>
    </location>
</feature>
<sequence>MSEILPQRTAQEIEALAEDDWVPGTVHLVDVNHDLNVEHNGNSDVVLIPQPSEDPNDPLRWSAAKKNWQFVILFYWSFLTSVATNWSGPAWYDWTIQFDTTYSILNNTSAVGWCFLGLGCVILQPFAMKFGRRGVYLFATVIQTLGNVVGGVSNNVNFLYGANIMTCFAGAPCDSLVQISTTDIFFQHERASKISLLTFALYSGSFLGPVAAGYIVESSQGWRWCYWYLVIFFGALLVLQFFFMYDSTFAHTKIDKDEKNIIAQVISRESNVVEGAANIESEESESDKKILDEKNVNVTDPEANDSQIPPMRTYIQRLNVIETFYNDKRPFWVIATRPAYAALLPAVFWGGLVYGVQVMWLSLLATTGSEFFSVEPYNFGADAVGNTNFASLIGCFFGSFWGGVLSDKFVAWKARRNNGILEPEFRS</sequence>
<organism evidence="7 8">
    <name type="scientific">Candida boidinii</name>
    <name type="common">Yeast</name>
    <dbReference type="NCBI Taxonomy" id="5477"/>
    <lineage>
        <taxon>Eukaryota</taxon>
        <taxon>Fungi</taxon>
        <taxon>Dikarya</taxon>
        <taxon>Ascomycota</taxon>
        <taxon>Saccharomycotina</taxon>
        <taxon>Pichiomycetes</taxon>
        <taxon>Pichiales</taxon>
        <taxon>Pichiaceae</taxon>
        <taxon>Ogataea</taxon>
        <taxon>Ogataea/Candida clade</taxon>
    </lineage>
</organism>
<dbReference type="GO" id="GO:0022857">
    <property type="term" value="F:transmembrane transporter activity"/>
    <property type="evidence" value="ECO:0007669"/>
    <property type="project" value="InterPro"/>
</dbReference>
<accession>A0A9W6SZK6</accession>
<feature type="transmembrane region" description="Helical" evidence="5">
    <location>
        <begin position="383"/>
        <end position="406"/>
    </location>
</feature>
<evidence type="ECO:0000256" key="4">
    <source>
        <dbReference type="ARBA" id="ARBA00023136"/>
    </source>
</evidence>
<comment type="subcellular location">
    <subcellularLocation>
        <location evidence="1">Membrane</location>
        <topology evidence="1">Multi-pass membrane protein</topology>
    </subcellularLocation>
</comment>
<name>A0A9W6SZK6_CANBO</name>
<keyword evidence="3 5" id="KW-1133">Transmembrane helix</keyword>
<reference evidence="7" key="1">
    <citation type="submission" date="2023-04" db="EMBL/GenBank/DDBJ databases">
        <title>Candida boidinii NBRC 10035.</title>
        <authorList>
            <person name="Ichikawa N."/>
            <person name="Sato H."/>
            <person name="Tonouchi N."/>
        </authorList>
    </citation>
    <scope>NUCLEOTIDE SEQUENCE</scope>
    <source>
        <strain evidence="7">NBRC 10035</strain>
    </source>
</reference>
<dbReference type="Gene3D" id="1.20.1250.20">
    <property type="entry name" value="MFS general substrate transporter like domains"/>
    <property type="match status" value="1"/>
</dbReference>
<evidence type="ECO:0000256" key="2">
    <source>
        <dbReference type="ARBA" id="ARBA00022692"/>
    </source>
</evidence>